<gene>
    <name evidence="2" type="ORF">N657DRAFT_165649</name>
</gene>
<comment type="caution">
    <text evidence="2">The sequence shown here is derived from an EMBL/GenBank/DDBJ whole genome shotgun (WGS) entry which is preliminary data.</text>
</comment>
<dbReference type="GeneID" id="87822817"/>
<name>A0AAN6TU96_9PEZI</name>
<feature type="region of interest" description="Disordered" evidence="1">
    <location>
        <begin position="38"/>
        <end position="72"/>
    </location>
</feature>
<evidence type="ECO:0000256" key="1">
    <source>
        <dbReference type="SAM" id="MobiDB-lite"/>
    </source>
</evidence>
<evidence type="ECO:0000313" key="2">
    <source>
        <dbReference type="EMBL" id="KAK4120280.1"/>
    </source>
</evidence>
<keyword evidence="3" id="KW-1185">Reference proteome</keyword>
<protein>
    <submittedName>
        <fullName evidence="2">Uncharacterized protein</fullName>
    </submittedName>
</protein>
<proteinExistence type="predicted"/>
<dbReference type="Proteomes" id="UP001302602">
    <property type="component" value="Unassembled WGS sequence"/>
</dbReference>
<reference evidence="2" key="1">
    <citation type="journal article" date="2023" name="Mol. Phylogenet. Evol.">
        <title>Genome-scale phylogeny and comparative genomics of the fungal order Sordariales.</title>
        <authorList>
            <person name="Hensen N."/>
            <person name="Bonometti L."/>
            <person name="Westerberg I."/>
            <person name="Brannstrom I.O."/>
            <person name="Guillou S."/>
            <person name="Cros-Aarteil S."/>
            <person name="Calhoun S."/>
            <person name="Haridas S."/>
            <person name="Kuo A."/>
            <person name="Mondo S."/>
            <person name="Pangilinan J."/>
            <person name="Riley R."/>
            <person name="LaButti K."/>
            <person name="Andreopoulos B."/>
            <person name="Lipzen A."/>
            <person name="Chen C."/>
            <person name="Yan M."/>
            <person name="Daum C."/>
            <person name="Ng V."/>
            <person name="Clum A."/>
            <person name="Steindorff A."/>
            <person name="Ohm R.A."/>
            <person name="Martin F."/>
            <person name="Silar P."/>
            <person name="Natvig D.O."/>
            <person name="Lalanne C."/>
            <person name="Gautier V."/>
            <person name="Ament-Velasquez S.L."/>
            <person name="Kruys A."/>
            <person name="Hutchinson M.I."/>
            <person name="Powell A.J."/>
            <person name="Barry K."/>
            <person name="Miller A.N."/>
            <person name="Grigoriev I.V."/>
            <person name="Debuchy R."/>
            <person name="Gladieux P."/>
            <person name="Hiltunen Thoren M."/>
            <person name="Johannesson H."/>
        </authorList>
    </citation>
    <scope>NUCLEOTIDE SEQUENCE</scope>
    <source>
        <strain evidence="2">CBS 731.68</strain>
    </source>
</reference>
<dbReference type="AlphaFoldDB" id="A0AAN6TU96"/>
<organism evidence="2 3">
    <name type="scientific">Parathielavia appendiculata</name>
    <dbReference type="NCBI Taxonomy" id="2587402"/>
    <lineage>
        <taxon>Eukaryota</taxon>
        <taxon>Fungi</taxon>
        <taxon>Dikarya</taxon>
        <taxon>Ascomycota</taxon>
        <taxon>Pezizomycotina</taxon>
        <taxon>Sordariomycetes</taxon>
        <taxon>Sordariomycetidae</taxon>
        <taxon>Sordariales</taxon>
        <taxon>Chaetomiaceae</taxon>
        <taxon>Parathielavia</taxon>
    </lineage>
</organism>
<evidence type="ECO:0000313" key="3">
    <source>
        <dbReference type="Proteomes" id="UP001302602"/>
    </source>
</evidence>
<dbReference type="EMBL" id="MU853240">
    <property type="protein sequence ID" value="KAK4120280.1"/>
    <property type="molecule type" value="Genomic_DNA"/>
</dbReference>
<dbReference type="RefSeq" id="XP_062644051.1">
    <property type="nucleotide sequence ID" value="XM_062786051.1"/>
</dbReference>
<accession>A0AAN6TU96</accession>
<reference evidence="2" key="2">
    <citation type="submission" date="2023-05" db="EMBL/GenBank/DDBJ databases">
        <authorList>
            <consortium name="Lawrence Berkeley National Laboratory"/>
            <person name="Steindorff A."/>
            <person name="Hensen N."/>
            <person name="Bonometti L."/>
            <person name="Westerberg I."/>
            <person name="Brannstrom I.O."/>
            <person name="Guillou S."/>
            <person name="Cros-Aarteil S."/>
            <person name="Calhoun S."/>
            <person name="Haridas S."/>
            <person name="Kuo A."/>
            <person name="Mondo S."/>
            <person name="Pangilinan J."/>
            <person name="Riley R."/>
            <person name="Labutti K."/>
            <person name="Andreopoulos B."/>
            <person name="Lipzen A."/>
            <person name="Chen C."/>
            <person name="Yanf M."/>
            <person name="Daum C."/>
            <person name="Ng V."/>
            <person name="Clum A."/>
            <person name="Ohm R."/>
            <person name="Martin F."/>
            <person name="Silar P."/>
            <person name="Natvig D."/>
            <person name="Lalanne C."/>
            <person name="Gautier V."/>
            <person name="Ament-Velasquez S.L."/>
            <person name="Kruys A."/>
            <person name="Hutchinson M.I."/>
            <person name="Powell A.J."/>
            <person name="Barry K."/>
            <person name="Miller A.N."/>
            <person name="Grigoriev I.V."/>
            <person name="Debuchy R."/>
            <person name="Gladieux P."/>
            <person name="Thoren M.H."/>
            <person name="Johannesson H."/>
        </authorList>
    </citation>
    <scope>NUCLEOTIDE SEQUENCE</scope>
    <source>
        <strain evidence="2">CBS 731.68</strain>
    </source>
</reference>
<sequence>MLPPWIRCQHGVALYCLAASPANRPVPVERNLGTEGRRLGRNWRSAQTRVRAMQPGRGLGLRDPTDPCWPEKSQARGFRATRCCPMCASPEPSEA</sequence>